<feature type="compositionally biased region" description="Basic and acidic residues" evidence="1">
    <location>
        <begin position="155"/>
        <end position="174"/>
    </location>
</feature>
<sequence>MRNSHLNRLVANGNIVGEFAEQFRCHPDIARVSSFVVEETHVLSHQPHRDNIRARFIRKWNKWCLSCESNAVVIDLQHTYGNVETGSQSQSNQAYASVTAELIRYLLEFRRQKIEEMDIAVIVPYEAQRAKVANILTVLHAQHPGLQVDGTAEQPVRDEASVEHAAGELSRDSDNANTDWPTEQPVREEASVENAPQDLSQQTIRDEHTVEDDPAVENVAPESSRIGKNLA</sequence>
<comment type="caution">
    <text evidence="3">The sequence shown here is derived from an EMBL/GenBank/DDBJ whole genome shotgun (WGS) entry which is preliminary data.</text>
</comment>
<dbReference type="AlphaFoldDB" id="A0A1Q5TL61"/>
<dbReference type="OrthoDB" id="4326398at2759"/>
<feature type="region of interest" description="Disordered" evidence="1">
    <location>
        <begin position="147"/>
        <end position="231"/>
    </location>
</feature>
<dbReference type="SUPFAM" id="SSF52540">
    <property type="entry name" value="P-loop containing nucleoside triphosphate hydrolases"/>
    <property type="match status" value="1"/>
</dbReference>
<reference evidence="3 4" key="1">
    <citation type="submission" date="2016-10" db="EMBL/GenBank/DDBJ databases">
        <title>Genome sequence of the ascomycete fungus Penicillium subrubescens.</title>
        <authorList>
            <person name="De Vries R.P."/>
            <person name="Peng M."/>
            <person name="Dilokpimol A."/>
            <person name="Hilden K."/>
            <person name="Makela M.R."/>
            <person name="Grigoriev I."/>
            <person name="Riley R."/>
            <person name="Granchi Z."/>
        </authorList>
    </citation>
    <scope>NUCLEOTIDE SEQUENCE [LARGE SCALE GENOMIC DNA]</scope>
    <source>
        <strain evidence="3 4">CBS 132785</strain>
    </source>
</reference>
<name>A0A1Q5TL61_9EURO</name>
<keyword evidence="4" id="KW-1185">Reference proteome</keyword>
<gene>
    <name evidence="3" type="ORF">PENSUB_7543</name>
</gene>
<feature type="domain" description="DNA2/NAM7 helicase-like C-terminal" evidence="2">
    <location>
        <begin position="2"/>
        <end position="143"/>
    </location>
</feature>
<dbReference type="Gene3D" id="3.40.50.300">
    <property type="entry name" value="P-loop containing nucleotide triphosphate hydrolases"/>
    <property type="match status" value="1"/>
</dbReference>
<evidence type="ECO:0000313" key="3">
    <source>
        <dbReference type="EMBL" id="OKP00962.1"/>
    </source>
</evidence>
<organism evidence="3 4">
    <name type="scientific">Penicillium subrubescens</name>
    <dbReference type="NCBI Taxonomy" id="1316194"/>
    <lineage>
        <taxon>Eukaryota</taxon>
        <taxon>Fungi</taxon>
        <taxon>Dikarya</taxon>
        <taxon>Ascomycota</taxon>
        <taxon>Pezizomycotina</taxon>
        <taxon>Eurotiomycetes</taxon>
        <taxon>Eurotiomycetidae</taxon>
        <taxon>Eurotiales</taxon>
        <taxon>Aspergillaceae</taxon>
        <taxon>Penicillium</taxon>
    </lineage>
</organism>
<dbReference type="EMBL" id="MNBE01000642">
    <property type="protein sequence ID" value="OKP00962.1"/>
    <property type="molecule type" value="Genomic_DNA"/>
</dbReference>
<dbReference type="Pfam" id="PF13087">
    <property type="entry name" value="AAA_12"/>
    <property type="match status" value="1"/>
</dbReference>
<protein>
    <recommendedName>
        <fullName evidence="2">DNA2/NAM7 helicase-like C-terminal domain-containing protein</fullName>
    </recommendedName>
</protein>
<dbReference type="InterPro" id="IPR027417">
    <property type="entry name" value="P-loop_NTPase"/>
</dbReference>
<evidence type="ECO:0000313" key="4">
    <source>
        <dbReference type="Proteomes" id="UP000186955"/>
    </source>
</evidence>
<dbReference type="InterPro" id="IPR041679">
    <property type="entry name" value="DNA2/NAM7-like_C"/>
</dbReference>
<evidence type="ECO:0000256" key="1">
    <source>
        <dbReference type="SAM" id="MobiDB-lite"/>
    </source>
</evidence>
<dbReference type="Proteomes" id="UP000186955">
    <property type="component" value="Unassembled WGS sequence"/>
</dbReference>
<proteinExistence type="predicted"/>
<evidence type="ECO:0000259" key="2">
    <source>
        <dbReference type="Pfam" id="PF13087"/>
    </source>
</evidence>
<accession>A0A1Q5TL61</accession>